<protein>
    <submittedName>
        <fullName evidence="1">Uncharacterized protein</fullName>
    </submittedName>
</protein>
<organism evidence="1 2">
    <name type="scientific">Phlebia brevispora</name>
    <dbReference type="NCBI Taxonomy" id="194682"/>
    <lineage>
        <taxon>Eukaryota</taxon>
        <taxon>Fungi</taxon>
        <taxon>Dikarya</taxon>
        <taxon>Basidiomycota</taxon>
        <taxon>Agaricomycotina</taxon>
        <taxon>Agaricomycetes</taxon>
        <taxon>Polyporales</taxon>
        <taxon>Meruliaceae</taxon>
        <taxon>Phlebia</taxon>
    </lineage>
</organism>
<dbReference type="Proteomes" id="UP001148662">
    <property type="component" value="Unassembled WGS sequence"/>
</dbReference>
<reference evidence="1" key="1">
    <citation type="submission" date="2022-07" db="EMBL/GenBank/DDBJ databases">
        <title>Genome Sequence of Phlebia brevispora.</title>
        <authorList>
            <person name="Buettner E."/>
        </authorList>
    </citation>
    <scope>NUCLEOTIDE SEQUENCE</scope>
    <source>
        <strain evidence="1">MPL23</strain>
    </source>
</reference>
<evidence type="ECO:0000313" key="1">
    <source>
        <dbReference type="EMBL" id="KAJ3530523.1"/>
    </source>
</evidence>
<dbReference type="EMBL" id="JANHOG010001868">
    <property type="protein sequence ID" value="KAJ3530523.1"/>
    <property type="molecule type" value="Genomic_DNA"/>
</dbReference>
<comment type="caution">
    <text evidence="1">The sequence shown here is derived from an EMBL/GenBank/DDBJ whole genome shotgun (WGS) entry which is preliminary data.</text>
</comment>
<name>A0ACC1S238_9APHY</name>
<evidence type="ECO:0000313" key="2">
    <source>
        <dbReference type="Proteomes" id="UP001148662"/>
    </source>
</evidence>
<keyword evidence="2" id="KW-1185">Reference proteome</keyword>
<gene>
    <name evidence="1" type="ORF">NM688_g7696</name>
</gene>
<accession>A0ACC1S238</accession>
<proteinExistence type="predicted"/>
<sequence length="105" mass="10309">MQFSVAVLLALPLLAVATPTPQDAGTCTTSPVSCCEATFQPTPDVANELSSLLGVVLDDITALVGLGCSPISVVGVGSGAACTQSPVCCTSNDGVISLGCVPVTL</sequence>